<accession>A0A1G7UTB4</accession>
<evidence type="ECO:0000313" key="1">
    <source>
        <dbReference type="EMBL" id="SDG50763.1"/>
    </source>
</evidence>
<dbReference type="Proteomes" id="UP000182284">
    <property type="component" value="Unassembled WGS sequence"/>
</dbReference>
<dbReference type="AlphaFoldDB" id="A0A1G7UTB4"/>
<reference evidence="1 2" key="1">
    <citation type="submission" date="2016-10" db="EMBL/GenBank/DDBJ databases">
        <authorList>
            <person name="de Groot N.N."/>
        </authorList>
    </citation>
    <scope>NUCLEOTIDE SEQUENCE [LARGE SCALE GENOMIC DNA]</scope>
    <source>
        <strain evidence="1 2">DSM 27375</strain>
    </source>
</reference>
<dbReference type="EMBL" id="FNBL01000026">
    <property type="protein sequence ID" value="SDG50763.1"/>
    <property type="molecule type" value="Genomic_DNA"/>
</dbReference>
<name>A0A1G7UTB4_9RHOB</name>
<sequence length="495" mass="55198">MLNRFVIFLAIAFAGNSELHAEEFCAVPLAVGGGVSTEHWGSQTEVLTVPGFANSFIKLGRNDILTIKDGALTVFDGPPLSNWNRLMPKIIIDRQGETWAYTTIRNPALFRLTASGEFERHGFSNLSDLDALTDPDWRRTHSDRTDRRRLARDGPLFAVKSGDLYRIVGTLPTKVKMPPGWDPRMSAPIDFDGLGEFANVGGRIWFRTGSNPSWEQVARIKDLQSLYSQSPFAMFDVSFDDDSGRLLLLLEDRALVGRFDADLKKPVFDYQFSGDIVLHPASGRVLVWAREPLTQGWRDAPTRFTEEEGLWEMSPEVPTKVSGFQAKARRVSGGIPFMSFVFHEPSGLTLTSHSHGFAAYDGINLFDLPELQTRQRGVDDTRRLRKIGNSYFAKSHETLVKIQPDLSVLEIVLPEPVERLWDIVFSDALGSYFLFSSGWENTYSTKDFVTFSAVRNAPLGIRSLSGDVASANGLLGNSDSDTFLIQFCGEPADQK</sequence>
<organism evidence="1 2">
    <name type="scientific">Celeribacter baekdonensis</name>
    <dbReference type="NCBI Taxonomy" id="875171"/>
    <lineage>
        <taxon>Bacteria</taxon>
        <taxon>Pseudomonadati</taxon>
        <taxon>Pseudomonadota</taxon>
        <taxon>Alphaproteobacteria</taxon>
        <taxon>Rhodobacterales</taxon>
        <taxon>Roseobacteraceae</taxon>
        <taxon>Celeribacter</taxon>
    </lineage>
</organism>
<dbReference type="RefSeq" id="WP_074647493.1">
    <property type="nucleotide sequence ID" value="NZ_FNBL01000026.1"/>
</dbReference>
<dbReference type="OrthoDB" id="7833036at2"/>
<gene>
    <name evidence="1" type="ORF">SAMN04488117_1263</name>
</gene>
<evidence type="ECO:0000313" key="2">
    <source>
        <dbReference type="Proteomes" id="UP000182284"/>
    </source>
</evidence>
<protein>
    <submittedName>
        <fullName evidence="1">Uncharacterized protein</fullName>
    </submittedName>
</protein>
<proteinExistence type="predicted"/>